<name>G9P994_HYPAI</name>
<proteinExistence type="predicted"/>
<dbReference type="AlphaFoldDB" id="G9P994"/>
<sequence length="54" mass="6043">MAWRSQSNARAKQLYLTGGLPGPNSLNDPFQTGAEVRKQQALELKEGRERKGEE</sequence>
<dbReference type="HOGENOM" id="CLU_3050617_0_0_1"/>
<feature type="compositionally biased region" description="Polar residues" evidence="1">
    <location>
        <begin position="1"/>
        <end position="10"/>
    </location>
</feature>
<comment type="caution">
    <text evidence="2">The sequence shown here is derived from an EMBL/GenBank/DDBJ whole genome shotgun (WGS) entry which is preliminary data.</text>
</comment>
<dbReference type="Proteomes" id="UP000005426">
    <property type="component" value="Unassembled WGS sequence"/>
</dbReference>
<accession>G9P994</accession>
<evidence type="ECO:0000256" key="1">
    <source>
        <dbReference type="SAM" id="MobiDB-lite"/>
    </source>
</evidence>
<evidence type="ECO:0000313" key="3">
    <source>
        <dbReference type="Proteomes" id="UP000005426"/>
    </source>
</evidence>
<evidence type="ECO:0000313" key="2">
    <source>
        <dbReference type="EMBL" id="EHK41910.1"/>
    </source>
</evidence>
<protein>
    <submittedName>
        <fullName evidence="2">Uncharacterized protein</fullName>
    </submittedName>
</protein>
<feature type="region of interest" description="Disordered" evidence="1">
    <location>
        <begin position="1"/>
        <end position="31"/>
    </location>
</feature>
<gene>
    <name evidence="2" type="ORF">TRIATDRAFT_302256</name>
</gene>
<reference evidence="2 3" key="1">
    <citation type="journal article" date="2011" name="Genome Biol.">
        <title>Comparative genome sequence analysis underscores mycoparasitism as the ancestral life style of Trichoderma.</title>
        <authorList>
            <person name="Kubicek C.P."/>
            <person name="Herrera-Estrella A."/>
            <person name="Seidl-Seiboth V."/>
            <person name="Martinez D.A."/>
            <person name="Druzhinina I.S."/>
            <person name="Thon M."/>
            <person name="Zeilinger S."/>
            <person name="Casas-Flores S."/>
            <person name="Horwitz B.A."/>
            <person name="Mukherjee P.K."/>
            <person name="Mukherjee M."/>
            <person name="Kredics L."/>
            <person name="Alcaraz L.D."/>
            <person name="Aerts A."/>
            <person name="Antal Z."/>
            <person name="Atanasova L."/>
            <person name="Cervantes-Badillo M.G."/>
            <person name="Challacombe J."/>
            <person name="Chertkov O."/>
            <person name="McCluskey K."/>
            <person name="Coulpier F."/>
            <person name="Deshpande N."/>
            <person name="von Doehren H."/>
            <person name="Ebbole D.J."/>
            <person name="Esquivel-Naranjo E.U."/>
            <person name="Fekete E."/>
            <person name="Flipphi M."/>
            <person name="Glaser F."/>
            <person name="Gomez-Rodriguez E.Y."/>
            <person name="Gruber S."/>
            <person name="Han C."/>
            <person name="Henrissat B."/>
            <person name="Hermosa R."/>
            <person name="Hernandez-Onate M."/>
            <person name="Karaffa L."/>
            <person name="Kosti I."/>
            <person name="Le Crom S."/>
            <person name="Lindquist E."/>
            <person name="Lucas S."/>
            <person name="Luebeck M."/>
            <person name="Luebeck P.S."/>
            <person name="Margeot A."/>
            <person name="Metz B."/>
            <person name="Misra M."/>
            <person name="Nevalainen H."/>
            <person name="Omann M."/>
            <person name="Packer N."/>
            <person name="Perrone G."/>
            <person name="Uresti-Rivera E.E."/>
            <person name="Salamov A."/>
            <person name="Schmoll M."/>
            <person name="Seiboth B."/>
            <person name="Shapiro H."/>
            <person name="Sukno S."/>
            <person name="Tamayo-Ramos J.A."/>
            <person name="Tisch D."/>
            <person name="Wiest A."/>
            <person name="Wilkinson H.H."/>
            <person name="Zhang M."/>
            <person name="Coutinho P.M."/>
            <person name="Kenerley C.M."/>
            <person name="Monte E."/>
            <person name="Baker S.E."/>
            <person name="Grigoriev I.V."/>
        </authorList>
    </citation>
    <scope>NUCLEOTIDE SEQUENCE [LARGE SCALE GENOMIC DNA]</scope>
    <source>
        <strain evidence="3">ATCC 20476 / IMI 206040</strain>
    </source>
</reference>
<dbReference type="EMBL" id="ABDG02000027">
    <property type="protein sequence ID" value="EHK41910.1"/>
    <property type="molecule type" value="Genomic_DNA"/>
</dbReference>
<organism evidence="2 3">
    <name type="scientific">Hypocrea atroviridis (strain ATCC 20476 / IMI 206040)</name>
    <name type="common">Trichoderma atroviride</name>
    <dbReference type="NCBI Taxonomy" id="452589"/>
    <lineage>
        <taxon>Eukaryota</taxon>
        <taxon>Fungi</taxon>
        <taxon>Dikarya</taxon>
        <taxon>Ascomycota</taxon>
        <taxon>Pezizomycotina</taxon>
        <taxon>Sordariomycetes</taxon>
        <taxon>Hypocreomycetidae</taxon>
        <taxon>Hypocreales</taxon>
        <taxon>Hypocreaceae</taxon>
        <taxon>Trichoderma</taxon>
    </lineage>
</organism>
<keyword evidence="3" id="KW-1185">Reference proteome</keyword>